<dbReference type="PANTHER" id="PTHR38115:SF1">
    <property type="entry name" value="LIPOCALIN-LIKE DOMAIN-CONTAINING PROTEIN"/>
    <property type="match status" value="1"/>
</dbReference>
<name>A0A401GQF8_9APHY</name>
<dbReference type="EMBL" id="BFAD01000006">
    <property type="protein sequence ID" value="GBE84458.1"/>
    <property type="molecule type" value="Genomic_DNA"/>
</dbReference>
<dbReference type="AlphaFoldDB" id="A0A401GQF8"/>
<accession>A0A401GQF8</accession>
<organism evidence="1 2">
    <name type="scientific">Sparassis crispa</name>
    <dbReference type="NCBI Taxonomy" id="139825"/>
    <lineage>
        <taxon>Eukaryota</taxon>
        <taxon>Fungi</taxon>
        <taxon>Dikarya</taxon>
        <taxon>Basidiomycota</taxon>
        <taxon>Agaricomycotina</taxon>
        <taxon>Agaricomycetes</taxon>
        <taxon>Polyporales</taxon>
        <taxon>Sparassidaceae</taxon>
        <taxon>Sparassis</taxon>
    </lineage>
</organism>
<proteinExistence type="predicted"/>
<evidence type="ECO:0000313" key="2">
    <source>
        <dbReference type="Proteomes" id="UP000287166"/>
    </source>
</evidence>
<dbReference type="RefSeq" id="XP_027615371.1">
    <property type="nucleotide sequence ID" value="XM_027759570.1"/>
</dbReference>
<gene>
    <name evidence="1" type="ORF">SCP_0604370</name>
</gene>
<comment type="caution">
    <text evidence="1">The sequence shown here is derived from an EMBL/GenBank/DDBJ whole genome shotgun (WGS) entry which is preliminary data.</text>
</comment>
<dbReference type="InterPro" id="IPR053037">
    <property type="entry name" value="Pericyclase_pydY-like"/>
</dbReference>
<dbReference type="OrthoDB" id="425354at2759"/>
<dbReference type="InParanoid" id="A0A401GQF8"/>
<keyword evidence="2" id="KW-1185">Reference proteome</keyword>
<dbReference type="Proteomes" id="UP000287166">
    <property type="component" value="Unassembled WGS sequence"/>
</dbReference>
<dbReference type="GeneID" id="38781375"/>
<sequence length="198" mass="21926">MAAPAEMTTLDMSGHFTMNTSLSDDFDTILRLQGVGWFTRKAIGLSTLHLHYSHYTEPAPDAPALEYLDVAQSLSGGIGGTCEPRVLDWALHPYEDDVFGPVVFRSRRLHLRAPPDGFDLGAFLLDGWAEDVHVHGAVYTIAESAAARGGRAWRAVQVWGFKDVNGERRHARHIDFTGPQGERVLTKLVYDYHGPVRA</sequence>
<reference evidence="1 2" key="1">
    <citation type="journal article" date="2018" name="Sci. Rep.">
        <title>Genome sequence of the cauliflower mushroom Sparassis crispa (Hanabiratake) and its association with beneficial usage.</title>
        <authorList>
            <person name="Kiyama R."/>
            <person name="Furutani Y."/>
            <person name="Kawaguchi K."/>
            <person name="Nakanishi T."/>
        </authorList>
    </citation>
    <scope>NUCLEOTIDE SEQUENCE [LARGE SCALE GENOMIC DNA]</scope>
</reference>
<protein>
    <submittedName>
        <fullName evidence="1">Uncharacterized protein</fullName>
    </submittedName>
</protein>
<evidence type="ECO:0000313" key="1">
    <source>
        <dbReference type="EMBL" id="GBE84458.1"/>
    </source>
</evidence>
<dbReference type="PANTHER" id="PTHR38115">
    <property type="entry name" value="LIPOCALIN-LIKE DOMAIN-CONTAINING PROTEIN"/>
    <property type="match status" value="1"/>
</dbReference>